<gene>
    <name evidence="1" type="ORF">Taro_056816</name>
</gene>
<feature type="non-terminal residue" evidence="1">
    <location>
        <position position="149"/>
    </location>
</feature>
<sequence length="149" mass="16503">ITHFCHGGVDTPLGGADTGSESLKQFHENRVHCVDTVLGSVDTSPRFQKIQLPDWDSSVDTSPRFQKTQLPDWDSVSTQSQACRHTPAETQNRGLIWTRGRLGFKGFDLGFRAHAPQGTLWTYGAINTHALCTPKAREPTHFLKNLFGG</sequence>
<organism evidence="1 2">
    <name type="scientific">Colocasia esculenta</name>
    <name type="common">Wild taro</name>
    <name type="synonym">Arum esculentum</name>
    <dbReference type="NCBI Taxonomy" id="4460"/>
    <lineage>
        <taxon>Eukaryota</taxon>
        <taxon>Viridiplantae</taxon>
        <taxon>Streptophyta</taxon>
        <taxon>Embryophyta</taxon>
        <taxon>Tracheophyta</taxon>
        <taxon>Spermatophyta</taxon>
        <taxon>Magnoliopsida</taxon>
        <taxon>Liliopsida</taxon>
        <taxon>Araceae</taxon>
        <taxon>Aroideae</taxon>
        <taxon>Colocasieae</taxon>
        <taxon>Colocasia</taxon>
    </lineage>
</organism>
<dbReference type="Proteomes" id="UP000652761">
    <property type="component" value="Unassembled WGS sequence"/>
</dbReference>
<evidence type="ECO:0000313" key="2">
    <source>
        <dbReference type="Proteomes" id="UP000652761"/>
    </source>
</evidence>
<keyword evidence="2" id="KW-1185">Reference proteome</keyword>
<evidence type="ECO:0000313" key="1">
    <source>
        <dbReference type="EMBL" id="MQM23749.1"/>
    </source>
</evidence>
<protein>
    <submittedName>
        <fullName evidence="1">Uncharacterized protein</fullName>
    </submittedName>
</protein>
<reference evidence="1" key="1">
    <citation type="submission" date="2017-07" db="EMBL/GenBank/DDBJ databases">
        <title>Taro Niue Genome Assembly and Annotation.</title>
        <authorList>
            <person name="Atibalentja N."/>
            <person name="Keating K."/>
            <person name="Fields C.J."/>
        </authorList>
    </citation>
    <scope>NUCLEOTIDE SEQUENCE</scope>
    <source>
        <strain evidence="1">Niue_2</strain>
        <tissue evidence="1">Leaf</tissue>
    </source>
</reference>
<name>A0A843XUY8_COLES</name>
<dbReference type="EMBL" id="NMUH01017741">
    <property type="protein sequence ID" value="MQM23749.1"/>
    <property type="molecule type" value="Genomic_DNA"/>
</dbReference>
<proteinExistence type="predicted"/>
<accession>A0A843XUY8</accession>
<dbReference type="AlphaFoldDB" id="A0A843XUY8"/>
<comment type="caution">
    <text evidence="1">The sequence shown here is derived from an EMBL/GenBank/DDBJ whole genome shotgun (WGS) entry which is preliminary data.</text>
</comment>
<feature type="non-terminal residue" evidence="1">
    <location>
        <position position="1"/>
    </location>
</feature>